<reference evidence="1 4" key="1">
    <citation type="submission" date="2019-06" db="EMBL/GenBank/DDBJ databases">
        <title>Evolution of Burkholderia multivorans in the lungs of Cystic Fibrosis patients.</title>
        <authorList>
            <person name="Moreira L.M."/>
        </authorList>
    </citation>
    <scope>NUCLEOTIDE SEQUENCE [LARGE SCALE GENOMIC DNA]</scope>
    <source>
        <strain evidence="1 4">VC13239</strain>
    </source>
</reference>
<evidence type="ECO:0000313" key="2">
    <source>
        <dbReference type="EMBL" id="VWC26751.1"/>
    </source>
</evidence>
<sequence length="82" mass="8738">MDRLPKQRIRPDITGWKVFAIARVCLHAPFAWTPDGPLSAGVEGAPVDPAPLRSAKPQAGAWNVPSTTVTAWPPIQVVPSSS</sequence>
<protein>
    <submittedName>
        <fullName evidence="2">Uncharacterized protein</fullName>
    </submittedName>
</protein>
<evidence type="ECO:0000313" key="1">
    <source>
        <dbReference type="EMBL" id="MDR8757684.1"/>
    </source>
</evidence>
<organism evidence="2 3">
    <name type="scientific">Burkholderia pseudomultivorans</name>
    <dbReference type="NCBI Taxonomy" id="1207504"/>
    <lineage>
        <taxon>Bacteria</taxon>
        <taxon>Pseudomonadati</taxon>
        <taxon>Pseudomonadota</taxon>
        <taxon>Betaproteobacteria</taxon>
        <taxon>Burkholderiales</taxon>
        <taxon>Burkholderiaceae</taxon>
        <taxon>Burkholderia</taxon>
        <taxon>Burkholderia cepacia complex</taxon>
    </lineage>
</organism>
<reference evidence="2 3" key="2">
    <citation type="submission" date="2019-09" db="EMBL/GenBank/DDBJ databases">
        <authorList>
            <person name="Depoorter E."/>
        </authorList>
    </citation>
    <scope>NUCLEOTIDE SEQUENCE [LARGE SCALE GENOMIC DNA]</scope>
    <source>
        <strain evidence="2">LMG 26883</strain>
    </source>
</reference>
<evidence type="ECO:0000313" key="3">
    <source>
        <dbReference type="Proteomes" id="UP000494162"/>
    </source>
</evidence>
<dbReference type="EMBL" id="CABVPP010000077">
    <property type="protein sequence ID" value="VWC26751.1"/>
    <property type="molecule type" value="Genomic_DNA"/>
</dbReference>
<accession>A0A6P2R3L5</accession>
<dbReference type="Proteomes" id="UP000494162">
    <property type="component" value="Unassembled WGS sequence"/>
</dbReference>
<proteinExistence type="predicted"/>
<keyword evidence="4" id="KW-1185">Reference proteome</keyword>
<name>A0A6P2R3L5_9BURK</name>
<evidence type="ECO:0000313" key="4">
    <source>
        <dbReference type="Proteomes" id="UP001248067"/>
    </source>
</evidence>
<dbReference type="AlphaFoldDB" id="A0A6P2R3L5"/>
<dbReference type="Proteomes" id="UP001248067">
    <property type="component" value="Unassembled WGS sequence"/>
</dbReference>
<gene>
    <name evidence="2" type="ORF">BPS26883_06171</name>
    <name evidence="1" type="ORF">FEQ00_06141</name>
</gene>
<dbReference type="EMBL" id="VJSY01000068">
    <property type="protein sequence ID" value="MDR8757684.1"/>
    <property type="molecule type" value="Genomic_DNA"/>
</dbReference>